<gene>
    <name evidence="1" type="ORF">PVK06_021682</name>
</gene>
<organism evidence="1 2">
    <name type="scientific">Gossypium arboreum</name>
    <name type="common">Tree cotton</name>
    <name type="synonym">Gossypium nanking</name>
    <dbReference type="NCBI Taxonomy" id="29729"/>
    <lineage>
        <taxon>Eukaryota</taxon>
        <taxon>Viridiplantae</taxon>
        <taxon>Streptophyta</taxon>
        <taxon>Embryophyta</taxon>
        <taxon>Tracheophyta</taxon>
        <taxon>Spermatophyta</taxon>
        <taxon>Magnoliopsida</taxon>
        <taxon>eudicotyledons</taxon>
        <taxon>Gunneridae</taxon>
        <taxon>Pentapetalae</taxon>
        <taxon>rosids</taxon>
        <taxon>malvids</taxon>
        <taxon>Malvales</taxon>
        <taxon>Malvaceae</taxon>
        <taxon>Malvoideae</taxon>
        <taxon>Gossypium</taxon>
    </lineage>
</organism>
<dbReference type="EMBL" id="JARKNE010000006">
    <property type="protein sequence ID" value="KAK5826752.1"/>
    <property type="molecule type" value="Genomic_DNA"/>
</dbReference>
<protein>
    <submittedName>
        <fullName evidence="1">Uncharacterized protein</fullName>
    </submittedName>
</protein>
<evidence type="ECO:0000313" key="2">
    <source>
        <dbReference type="Proteomes" id="UP001358586"/>
    </source>
</evidence>
<accession>A0ABR0PQP9</accession>
<comment type="caution">
    <text evidence="1">The sequence shown here is derived from an EMBL/GenBank/DDBJ whole genome shotgun (WGS) entry which is preliminary data.</text>
</comment>
<evidence type="ECO:0000313" key="1">
    <source>
        <dbReference type="EMBL" id="KAK5826752.1"/>
    </source>
</evidence>
<keyword evidence="2" id="KW-1185">Reference proteome</keyword>
<reference evidence="1 2" key="1">
    <citation type="submission" date="2023-03" db="EMBL/GenBank/DDBJ databases">
        <title>WGS of Gossypium arboreum.</title>
        <authorList>
            <person name="Yu D."/>
        </authorList>
    </citation>
    <scope>NUCLEOTIDE SEQUENCE [LARGE SCALE GENOMIC DNA]</scope>
    <source>
        <tissue evidence="1">Leaf</tissue>
    </source>
</reference>
<dbReference type="Proteomes" id="UP001358586">
    <property type="component" value="Chromosome 6"/>
</dbReference>
<sequence length="158" mass="18050">MDGCLVTVEGEEDIVASNKPVTSPEINFEKAVCLGEFEAEENAEDYVSSPDLLRMVEQEDKQILPYQESVETINLGTEERKQEVKIGTSISGGTRHNLIALLREYKDVFAWSYQNMPGLDEDLVVHKLPLSPECKPIQQKLRRMRLEMLLKIKEKVKK</sequence>
<proteinExistence type="predicted"/>
<name>A0ABR0PQP9_GOSAR</name>